<gene>
    <name evidence="2" type="ORF">MHM_00940</name>
</gene>
<keyword evidence="1" id="KW-1133">Transmembrane helix</keyword>
<protein>
    <submittedName>
        <fullName evidence="2">Uncharacterized protein</fullName>
    </submittedName>
</protein>
<reference evidence="2" key="1">
    <citation type="submission" date="2011-11" db="EMBL/GenBank/DDBJ databases">
        <title>Complete genome sequence of Candidatus Mycoplasma haemominutum.</title>
        <authorList>
            <person name="Barker E.N."/>
            <person name="Darby A.C."/>
            <person name="Helps C.R."/>
            <person name="Peters I.R."/>
            <person name="Hughes M.A."/>
            <person name="Radford A.D."/>
            <person name="Novacco M."/>
            <person name="Boretti F."/>
            <person name="Hofmann-Lehmann R."/>
            <person name="Tasker S."/>
        </authorList>
    </citation>
    <scope>NUCLEOTIDE SEQUENCE</scope>
    <source>
        <strain evidence="2">Birmingham 1</strain>
    </source>
</reference>
<feature type="transmembrane region" description="Helical" evidence="1">
    <location>
        <begin position="12"/>
        <end position="33"/>
    </location>
</feature>
<dbReference type="EMBL" id="HE613254">
    <property type="protein sequence ID" value="CCE66612.1"/>
    <property type="molecule type" value="Genomic_DNA"/>
</dbReference>
<reference evidence="2" key="2">
    <citation type="submission" date="2011-11" db="EMBL/GenBank/DDBJ databases">
        <authorList>
            <person name="Barker E."/>
        </authorList>
    </citation>
    <scope>NUCLEOTIDE SEQUENCE</scope>
    <source>
        <strain evidence="2">Birmingham 1</strain>
    </source>
</reference>
<dbReference type="KEGG" id="mhb:MHM_00940"/>
<evidence type="ECO:0000256" key="1">
    <source>
        <dbReference type="SAM" id="Phobius"/>
    </source>
</evidence>
<name>G8C2R4_9MOLU</name>
<dbReference type="HOGENOM" id="CLU_107062_0_0_14"/>
<accession>G8C2R4</accession>
<dbReference type="AlphaFoldDB" id="G8C2R4"/>
<keyword evidence="1" id="KW-0812">Transmembrane</keyword>
<keyword evidence="1" id="KW-0472">Membrane</keyword>
<evidence type="ECO:0000313" key="2">
    <source>
        <dbReference type="EMBL" id="CCE66612.1"/>
    </source>
</evidence>
<proteinExistence type="predicted"/>
<organism evidence="2">
    <name type="scientific">Candidatus Mycoplasma haematominutum 'Birmingham 1'</name>
    <dbReference type="NCBI Taxonomy" id="1116213"/>
    <lineage>
        <taxon>Bacteria</taxon>
        <taxon>Bacillati</taxon>
        <taxon>Mycoplasmatota</taxon>
        <taxon>Mollicutes</taxon>
        <taxon>Mycoplasmataceae</taxon>
        <taxon>Mycoplasma</taxon>
    </lineage>
</organism>
<sequence>MSVNISLSLKPVLWGVGVVGSVSAIGAPVAWAVRSSGTPAVSELQLAKCDPTTLNNLENVVYGSGAYQNVCWDLVNRENSSSDEASLEYSKLFKAGWEQFAQSGQNWQLATPEAWTDQCMYDGITAPWIVFNSEDGARYLGVCDNSEPSNTKFVKWVDAVRSAEGKQSPKFWTCETDCWITSIQQDGKTILKDEKIDKWREITFYSKKAV</sequence>